<evidence type="ECO:0000313" key="2">
    <source>
        <dbReference type="EMBL" id="MDX8417314.1"/>
    </source>
</evidence>
<reference evidence="2 3" key="1">
    <citation type="submission" date="2022-03" db="EMBL/GenBank/DDBJ databases">
        <title>Novel taxa within the pig intestine.</title>
        <authorList>
            <person name="Wylensek D."/>
            <person name="Bishof K."/>
            <person name="Afrizal A."/>
            <person name="Clavel T."/>
        </authorList>
    </citation>
    <scope>NUCLEOTIDE SEQUENCE [LARGE SCALE GENOMIC DNA]</scope>
    <source>
        <strain evidence="2 3">Cla-KB-P134</strain>
    </source>
</reference>
<dbReference type="PROSITE" id="PS51094">
    <property type="entry name" value="PTS_EIIA_TYPE_2"/>
    <property type="match status" value="1"/>
</dbReference>
<dbReference type="EMBL" id="JALBUS010000006">
    <property type="protein sequence ID" value="MDX8417314.1"/>
    <property type="molecule type" value="Genomic_DNA"/>
</dbReference>
<evidence type="ECO:0000259" key="1">
    <source>
        <dbReference type="PROSITE" id="PS51094"/>
    </source>
</evidence>
<dbReference type="RefSeq" id="WP_320325608.1">
    <property type="nucleotide sequence ID" value="NZ_JALBUS010000006.1"/>
</dbReference>
<protein>
    <submittedName>
        <fullName evidence="2">PTS sugar transporter subunit IIA</fullName>
    </submittedName>
</protein>
<gene>
    <name evidence="2" type="ORF">MOZ64_05600</name>
</gene>
<evidence type="ECO:0000313" key="3">
    <source>
        <dbReference type="Proteomes" id="UP001285244"/>
    </source>
</evidence>
<dbReference type="CDD" id="cd00211">
    <property type="entry name" value="PTS_IIA_fru"/>
    <property type="match status" value="1"/>
</dbReference>
<dbReference type="Pfam" id="PF00359">
    <property type="entry name" value="PTS_EIIA_2"/>
    <property type="match status" value="1"/>
</dbReference>
<accession>A0ABU4WPJ6</accession>
<keyword evidence="2" id="KW-0813">Transport</keyword>
<comment type="caution">
    <text evidence="2">The sequence shown here is derived from an EMBL/GenBank/DDBJ whole genome shotgun (WGS) entry which is preliminary data.</text>
</comment>
<keyword evidence="2" id="KW-0762">Sugar transport</keyword>
<proteinExistence type="predicted"/>
<sequence>MDNYKITNLLFEELITFDLEANTYEEVIQKVGNDAYKKGYVKNGFANAVLQREKLYPTALPTNVLKVAIPHPIERDTVEKSAIIVTKLKHPVDFVLMGSENELVPVEIVFTLAVNGGQHQLHILQDLVSMFSDEGAMEKIKSANSAPQMMHTLIDLLS</sequence>
<organism evidence="2 3">
    <name type="scientific">Absicoccus intestinalis</name>
    <dbReference type="NCBI Taxonomy" id="2926319"/>
    <lineage>
        <taxon>Bacteria</taxon>
        <taxon>Bacillati</taxon>
        <taxon>Bacillota</taxon>
        <taxon>Erysipelotrichia</taxon>
        <taxon>Erysipelotrichales</taxon>
        <taxon>Erysipelotrichaceae</taxon>
        <taxon>Absicoccus</taxon>
    </lineage>
</organism>
<dbReference type="PANTHER" id="PTHR47738">
    <property type="entry name" value="PTS SYSTEM FRUCTOSE-LIKE EIIA COMPONENT-RELATED"/>
    <property type="match status" value="1"/>
</dbReference>
<dbReference type="SUPFAM" id="SSF55804">
    <property type="entry name" value="Phoshotransferase/anion transport protein"/>
    <property type="match status" value="1"/>
</dbReference>
<name>A0ABU4WPJ6_9FIRM</name>
<dbReference type="InterPro" id="IPR016152">
    <property type="entry name" value="PTrfase/Anion_transptr"/>
</dbReference>
<dbReference type="PANTHER" id="PTHR47738:SF2">
    <property type="entry name" value="PTS SYSTEM FRUCTOSE-LIKE EIIA COMPONENT"/>
    <property type="match status" value="1"/>
</dbReference>
<dbReference type="Proteomes" id="UP001285244">
    <property type="component" value="Unassembled WGS sequence"/>
</dbReference>
<feature type="domain" description="PTS EIIA type-2" evidence="1">
    <location>
        <begin position="8"/>
        <end position="158"/>
    </location>
</feature>
<dbReference type="InterPro" id="IPR051541">
    <property type="entry name" value="PTS_SugarTrans_NitroReg"/>
</dbReference>
<dbReference type="Gene3D" id="3.40.930.10">
    <property type="entry name" value="Mannitol-specific EII, Chain A"/>
    <property type="match status" value="1"/>
</dbReference>
<keyword evidence="3" id="KW-1185">Reference proteome</keyword>
<dbReference type="InterPro" id="IPR002178">
    <property type="entry name" value="PTS_EIIA_type-2_dom"/>
</dbReference>